<evidence type="ECO:0000256" key="8">
    <source>
        <dbReference type="SAM" id="MobiDB-lite"/>
    </source>
</evidence>
<accession>A0A938XUM8</accession>
<dbReference type="FunFam" id="2.40.50.140:FF:000003">
    <property type="entry name" value="50S ribosomal protein L2"/>
    <property type="match status" value="1"/>
</dbReference>
<feature type="compositionally biased region" description="Basic residues" evidence="8">
    <location>
        <begin position="269"/>
        <end position="280"/>
    </location>
</feature>
<dbReference type="PIRSF" id="PIRSF002158">
    <property type="entry name" value="Ribosomal_L2"/>
    <property type="match status" value="1"/>
</dbReference>
<dbReference type="GO" id="GO:0002181">
    <property type="term" value="P:cytoplasmic translation"/>
    <property type="evidence" value="ECO:0007669"/>
    <property type="project" value="TreeGrafter"/>
</dbReference>
<dbReference type="InterPro" id="IPR014722">
    <property type="entry name" value="Rib_uL2_dom2"/>
</dbReference>
<dbReference type="InterPro" id="IPR002171">
    <property type="entry name" value="Ribosomal_uL2"/>
</dbReference>
<sequence>MAIKKFKPTTPSKRYMTVDAFEDITTDQPEKSLLEPLKRTGGRNSNGRVTVRHQGGGHKRKYRVIDFKRNKDGIPAKVATIEYDPNRSSRIALLHYADGEKRYIIAPRDIEVGDTVVSGPDAEIEVGNALPLEEIPVGTIIHNVELKPGKGGQLARSAGTQAQLMAKEGKHAHIKLPSSEVRLVNIRCRATIGQVSNVDHENITIGKAGRNRWLGKRPSVRGTAMNPHDHPHGGGEGKKPAGRHPVTPWGQSTMGKKTRKPKESDKYIVKRRHESKKNKK</sequence>
<reference evidence="11" key="1">
    <citation type="submission" date="2021-01" db="EMBL/GenBank/DDBJ databases">
        <title>Genomic Encyclopedia of Type Strains, Phase IV (KMG-IV): sequencing the most valuable type-strain genomes for metagenomic binning, comparative biology and taxonomic classification.</title>
        <authorList>
            <person name="Goeker M."/>
        </authorList>
    </citation>
    <scope>NUCLEOTIDE SEQUENCE</scope>
    <source>
        <strain evidence="11">DSM 23230</strain>
    </source>
</reference>
<evidence type="ECO:0000313" key="12">
    <source>
        <dbReference type="Proteomes" id="UP000774000"/>
    </source>
</evidence>
<keyword evidence="12" id="KW-1185">Reference proteome</keyword>
<gene>
    <name evidence="7" type="primary">rplB</name>
    <name evidence="11" type="ORF">JOC47_002696</name>
</gene>
<keyword evidence="5 7" id="KW-0687">Ribonucleoprotein</keyword>
<evidence type="ECO:0000259" key="10">
    <source>
        <dbReference type="SMART" id="SM01383"/>
    </source>
</evidence>
<comment type="similarity">
    <text evidence="1 7">Belongs to the universal ribosomal protein uL2 family.</text>
</comment>
<comment type="subunit">
    <text evidence="7">Part of the 50S ribosomal subunit. Forms a bridge to the 30S subunit in the 70S ribosome.</text>
</comment>
<dbReference type="RefSeq" id="WP_204702639.1">
    <property type="nucleotide sequence ID" value="NZ_JAFBDQ010000018.1"/>
</dbReference>
<dbReference type="SMART" id="SM01382">
    <property type="entry name" value="Ribosomal_L2_C"/>
    <property type="match status" value="1"/>
</dbReference>
<dbReference type="GO" id="GO:0016740">
    <property type="term" value="F:transferase activity"/>
    <property type="evidence" value="ECO:0007669"/>
    <property type="project" value="InterPro"/>
</dbReference>
<dbReference type="PANTHER" id="PTHR13691:SF5">
    <property type="entry name" value="LARGE RIBOSOMAL SUBUNIT PROTEIN UL2M"/>
    <property type="match status" value="1"/>
</dbReference>
<dbReference type="FunFam" id="2.30.30.30:FF:000001">
    <property type="entry name" value="50S ribosomal protein L2"/>
    <property type="match status" value="1"/>
</dbReference>
<dbReference type="Gene3D" id="2.40.50.140">
    <property type="entry name" value="Nucleic acid-binding proteins"/>
    <property type="match status" value="1"/>
</dbReference>
<evidence type="ECO:0000256" key="3">
    <source>
        <dbReference type="ARBA" id="ARBA00022884"/>
    </source>
</evidence>
<name>A0A938XUM8_9FIRM</name>
<dbReference type="InterPro" id="IPR022669">
    <property type="entry name" value="Ribosomal_uL2_C"/>
</dbReference>
<comment type="caution">
    <text evidence="11">The sequence shown here is derived from an EMBL/GenBank/DDBJ whole genome shotgun (WGS) entry which is preliminary data.</text>
</comment>
<dbReference type="InterPro" id="IPR014726">
    <property type="entry name" value="Ribosomal_uL2_dom3"/>
</dbReference>
<evidence type="ECO:0000256" key="1">
    <source>
        <dbReference type="ARBA" id="ARBA00005636"/>
    </source>
</evidence>
<dbReference type="Pfam" id="PF00181">
    <property type="entry name" value="Ribosomal_L2_N"/>
    <property type="match status" value="1"/>
</dbReference>
<dbReference type="GO" id="GO:0003735">
    <property type="term" value="F:structural constituent of ribosome"/>
    <property type="evidence" value="ECO:0007669"/>
    <property type="project" value="InterPro"/>
</dbReference>
<dbReference type="NCBIfam" id="TIGR01171">
    <property type="entry name" value="rplB_bact"/>
    <property type="match status" value="1"/>
</dbReference>
<dbReference type="GO" id="GO:0015934">
    <property type="term" value="C:large ribosomal subunit"/>
    <property type="evidence" value="ECO:0007669"/>
    <property type="project" value="InterPro"/>
</dbReference>
<evidence type="ECO:0000313" key="11">
    <source>
        <dbReference type="EMBL" id="MBM7557830.1"/>
    </source>
</evidence>
<feature type="compositionally biased region" description="Basic and acidic residues" evidence="8">
    <location>
        <begin position="227"/>
        <end position="239"/>
    </location>
</feature>
<dbReference type="InterPro" id="IPR022666">
    <property type="entry name" value="Ribosomal_uL2_RNA-bd_dom"/>
</dbReference>
<feature type="domain" description="Large ribosomal subunit protein uL2 C-terminal" evidence="9">
    <location>
        <begin position="124"/>
        <end position="252"/>
    </location>
</feature>
<dbReference type="InterPro" id="IPR012340">
    <property type="entry name" value="NA-bd_OB-fold"/>
</dbReference>
<evidence type="ECO:0000259" key="9">
    <source>
        <dbReference type="SMART" id="SM01382"/>
    </source>
</evidence>
<proteinExistence type="inferred from homology"/>
<evidence type="ECO:0000256" key="5">
    <source>
        <dbReference type="ARBA" id="ARBA00023274"/>
    </source>
</evidence>
<evidence type="ECO:0000256" key="4">
    <source>
        <dbReference type="ARBA" id="ARBA00022980"/>
    </source>
</evidence>
<dbReference type="Proteomes" id="UP000774000">
    <property type="component" value="Unassembled WGS sequence"/>
</dbReference>
<organism evidence="11 12">
    <name type="scientific">Halanaerobacter jeridensis</name>
    <dbReference type="NCBI Taxonomy" id="706427"/>
    <lineage>
        <taxon>Bacteria</taxon>
        <taxon>Bacillati</taxon>
        <taxon>Bacillota</taxon>
        <taxon>Clostridia</taxon>
        <taxon>Halanaerobiales</taxon>
        <taxon>Halobacteroidaceae</taxon>
        <taxon>Halanaerobacter</taxon>
    </lineage>
</organism>
<dbReference type="SMART" id="SM01383">
    <property type="entry name" value="Ribosomal_L2"/>
    <property type="match status" value="1"/>
</dbReference>
<dbReference type="SUPFAM" id="SSF50249">
    <property type="entry name" value="Nucleic acid-binding proteins"/>
    <property type="match status" value="1"/>
</dbReference>
<dbReference type="GO" id="GO:0019843">
    <property type="term" value="F:rRNA binding"/>
    <property type="evidence" value="ECO:0007669"/>
    <property type="project" value="UniProtKB-UniRule"/>
</dbReference>
<dbReference type="Pfam" id="PF03947">
    <property type="entry name" value="Ribosomal_L2_C"/>
    <property type="match status" value="1"/>
</dbReference>
<dbReference type="Gene3D" id="4.10.950.10">
    <property type="entry name" value="Ribosomal protein L2, domain 3"/>
    <property type="match status" value="1"/>
</dbReference>
<dbReference type="InterPro" id="IPR022671">
    <property type="entry name" value="Ribosomal_uL2_CS"/>
</dbReference>
<dbReference type="InterPro" id="IPR008991">
    <property type="entry name" value="Translation_prot_SH3-like_sf"/>
</dbReference>
<dbReference type="AlphaFoldDB" id="A0A938XUM8"/>
<dbReference type="Gene3D" id="2.30.30.30">
    <property type="match status" value="1"/>
</dbReference>
<feature type="compositionally biased region" description="Basic residues" evidence="8">
    <location>
        <begin position="209"/>
        <end position="219"/>
    </location>
</feature>
<dbReference type="EMBL" id="JAFBDQ010000018">
    <property type="protein sequence ID" value="MBM7557830.1"/>
    <property type="molecule type" value="Genomic_DNA"/>
</dbReference>
<feature type="region of interest" description="Disordered" evidence="8">
    <location>
        <begin position="37"/>
        <end position="57"/>
    </location>
</feature>
<dbReference type="FunFam" id="4.10.950.10:FF:000001">
    <property type="entry name" value="50S ribosomal protein L2"/>
    <property type="match status" value="1"/>
</dbReference>
<evidence type="ECO:0000256" key="2">
    <source>
        <dbReference type="ARBA" id="ARBA00022730"/>
    </source>
</evidence>
<dbReference type="PROSITE" id="PS00467">
    <property type="entry name" value="RIBOSOMAL_L2"/>
    <property type="match status" value="1"/>
</dbReference>
<keyword evidence="4 7" id="KW-0689">Ribosomal protein</keyword>
<dbReference type="PANTHER" id="PTHR13691">
    <property type="entry name" value="RIBOSOMAL PROTEIN L2"/>
    <property type="match status" value="1"/>
</dbReference>
<evidence type="ECO:0000256" key="6">
    <source>
        <dbReference type="ARBA" id="ARBA00035242"/>
    </source>
</evidence>
<comment type="function">
    <text evidence="7">One of the primary rRNA binding proteins. Required for association of the 30S and 50S subunits to form the 70S ribosome, for tRNA binding and peptide bond formation. It has been suggested to have peptidyltransferase activity; this is somewhat controversial. Makes several contacts with the 16S rRNA in the 70S ribosome.</text>
</comment>
<feature type="domain" description="Large ribosomal subunit protein uL2 RNA-binding" evidence="10">
    <location>
        <begin position="42"/>
        <end position="118"/>
    </location>
</feature>
<feature type="region of interest" description="Disordered" evidence="8">
    <location>
        <begin position="209"/>
        <end position="280"/>
    </location>
</feature>
<dbReference type="InterPro" id="IPR005880">
    <property type="entry name" value="Ribosomal_uL2_bac/org-type"/>
</dbReference>
<evidence type="ECO:0000256" key="7">
    <source>
        <dbReference type="HAMAP-Rule" id="MF_01320"/>
    </source>
</evidence>
<keyword evidence="2 7" id="KW-0699">rRNA-binding</keyword>
<dbReference type="HAMAP" id="MF_01320_B">
    <property type="entry name" value="Ribosomal_uL2_B"/>
    <property type="match status" value="1"/>
</dbReference>
<keyword evidence="3 7" id="KW-0694">RNA-binding</keyword>
<dbReference type="SUPFAM" id="SSF50104">
    <property type="entry name" value="Translation proteins SH3-like domain"/>
    <property type="match status" value="1"/>
</dbReference>
<protein>
    <recommendedName>
        <fullName evidence="6 7">Large ribosomal subunit protein uL2</fullName>
    </recommendedName>
</protein>